<keyword evidence="7" id="KW-1185">Reference proteome</keyword>
<dbReference type="InterPro" id="IPR027417">
    <property type="entry name" value="P-loop_NTPase"/>
</dbReference>
<dbReference type="SMART" id="SM00382">
    <property type="entry name" value="AAA"/>
    <property type="match status" value="1"/>
</dbReference>
<name>A0A518CPE4_9PLAN</name>
<evidence type="ECO:0000256" key="3">
    <source>
        <dbReference type="ARBA" id="ARBA00022840"/>
    </source>
</evidence>
<evidence type="ECO:0000313" key="6">
    <source>
        <dbReference type="EMBL" id="QDU81107.1"/>
    </source>
</evidence>
<accession>A0A518CPE4</accession>
<dbReference type="KEGG" id="plon:Pla110_28440"/>
<dbReference type="InterPro" id="IPR050093">
    <property type="entry name" value="ABC_SmlMolc_Importer"/>
</dbReference>
<dbReference type="GO" id="GO:0016887">
    <property type="term" value="F:ATP hydrolysis activity"/>
    <property type="evidence" value="ECO:0007669"/>
    <property type="project" value="InterPro"/>
</dbReference>
<keyword evidence="2" id="KW-0547">Nucleotide-binding</keyword>
<evidence type="ECO:0000256" key="1">
    <source>
        <dbReference type="ARBA" id="ARBA00022448"/>
    </source>
</evidence>
<feature type="domain" description="ABC transporter" evidence="5">
    <location>
        <begin position="2"/>
        <end position="230"/>
    </location>
</feature>
<dbReference type="EMBL" id="CP036281">
    <property type="protein sequence ID" value="QDU81107.1"/>
    <property type="molecule type" value="Genomic_DNA"/>
</dbReference>
<dbReference type="InterPro" id="IPR003439">
    <property type="entry name" value="ABC_transporter-like_ATP-bd"/>
</dbReference>
<dbReference type="PANTHER" id="PTHR42781">
    <property type="entry name" value="SPERMIDINE/PUTRESCINE IMPORT ATP-BINDING PROTEIN POTA"/>
    <property type="match status" value="1"/>
</dbReference>
<evidence type="ECO:0000259" key="5">
    <source>
        <dbReference type="PROSITE" id="PS50893"/>
    </source>
</evidence>
<keyword evidence="1" id="KW-0813">Transport</keyword>
<dbReference type="Proteomes" id="UP000317178">
    <property type="component" value="Chromosome"/>
</dbReference>
<sequence>MIQVENLTLKAGAFRLENLSFEIPRGEYAVLMGRTGCGKTTLLEGLCGLKSVVSGKIIIGGEEVTNAKPGMRDIGFVPQEAALFPNLKVHEQLSFALEIRKWSKEQTKCRVDELAEVLGLKQLLDRYPTGLSGGERQRISLGRALAFHPDVLCLDEPLSALDEQTRLEMYSVLQTVKQHFHTTTLHITHSMEEAVQLADVLYRLESGSLKRQEHPAPAEATGDQAKESQA</sequence>
<reference evidence="6 7" key="1">
    <citation type="submission" date="2019-02" db="EMBL/GenBank/DDBJ databases">
        <title>Deep-cultivation of Planctomycetes and their phenomic and genomic characterization uncovers novel biology.</title>
        <authorList>
            <person name="Wiegand S."/>
            <person name="Jogler M."/>
            <person name="Boedeker C."/>
            <person name="Pinto D."/>
            <person name="Vollmers J."/>
            <person name="Rivas-Marin E."/>
            <person name="Kohn T."/>
            <person name="Peeters S.H."/>
            <person name="Heuer A."/>
            <person name="Rast P."/>
            <person name="Oberbeckmann S."/>
            <person name="Bunk B."/>
            <person name="Jeske O."/>
            <person name="Meyerdierks A."/>
            <person name="Storesund J.E."/>
            <person name="Kallscheuer N."/>
            <person name="Luecker S."/>
            <person name="Lage O.M."/>
            <person name="Pohl T."/>
            <person name="Merkel B.J."/>
            <person name="Hornburger P."/>
            <person name="Mueller R.-W."/>
            <person name="Bruemmer F."/>
            <person name="Labrenz M."/>
            <person name="Spormann A.M."/>
            <person name="Op den Camp H."/>
            <person name="Overmann J."/>
            <person name="Amann R."/>
            <person name="Jetten M.S.M."/>
            <person name="Mascher T."/>
            <person name="Medema M.H."/>
            <person name="Devos D.P."/>
            <person name="Kaster A.-K."/>
            <person name="Ovreas L."/>
            <person name="Rohde M."/>
            <person name="Galperin M.Y."/>
            <person name="Jogler C."/>
        </authorList>
    </citation>
    <scope>NUCLEOTIDE SEQUENCE [LARGE SCALE GENOMIC DNA]</scope>
    <source>
        <strain evidence="6 7">Pla110</strain>
    </source>
</reference>
<dbReference type="InterPro" id="IPR003593">
    <property type="entry name" value="AAA+_ATPase"/>
</dbReference>
<proteinExistence type="predicted"/>
<dbReference type="SUPFAM" id="SSF52540">
    <property type="entry name" value="P-loop containing nucleoside triphosphate hydrolases"/>
    <property type="match status" value="1"/>
</dbReference>
<feature type="region of interest" description="Disordered" evidence="4">
    <location>
        <begin position="208"/>
        <end position="230"/>
    </location>
</feature>
<protein>
    <submittedName>
        <fullName evidence="6">Sulfate/thiosulfate import ATP-binding protein CysA</fullName>
    </submittedName>
</protein>
<dbReference type="RefSeq" id="WP_144996321.1">
    <property type="nucleotide sequence ID" value="NZ_CP036281.1"/>
</dbReference>
<keyword evidence="3 6" id="KW-0067">ATP-binding</keyword>
<dbReference type="GO" id="GO:0005524">
    <property type="term" value="F:ATP binding"/>
    <property type="evidence" value="ECO:0007669"/>
    <property type="project" value="UniProtKB-KW"/>
</dbReference>
<dbReference type="Pfam" id="PF00005">
    <property type="entry name" value="ABC_tran"/>
    <property type="match status" value="1"/>
</dbReference>
<dbReference type="PROSITE" id="PS00211">
    <property type="entry name" value="ABC_TRANSPORTER_1"/>
    <property type="match status" value="1"/>
</dbReference>
<dbReference type="AlphaFoldDB" id="A0A518CPE4"/>
<dbReference type="PROSITE" id="PS50893">
    <property type="entry name" value="ABC_TRANSPORTER_2"/>
    <property type="match status" value="1"/>
</dbReference>
<dbReference type="InterPro" id="IPR017871">
    <property type="entry name" value="ABC_transporter-like_CS"/>
</dbReference>
<dbReference type="PANTHER" id="PTHR42781:SF4">
    <property type="entry name" value="SPERMIDINE_PUTRESCINE IMPORT ATP-BINDING PROTEIN POTA"/>
    <property type="match status" value="1"/>
</dbReference>
<evidence type="ECO:0000313" key="7">
    <source>
        <dbReference type="Proteomes" id="UP000317178"/>
    </source>
</evidence>
<evidence type="ECO:0000256" key="4">
    <source>
        <dbReference type="SAM" id="MobiDB-lite"/>
    </source>
</evidence>
<dbReference type="Gene3D" id="3.40.50.300">
    <property type="entry name" value="P-loop containing nucleotide triphosphate hydrolases"/>
    <property type="match status" value="1"/>
</dbReference>
<evidence type="ECO:0000256" key="2">
    <source>
        <dbReference type="ARBA" id="ARBA00022741"/>
    </source>
</evidence>
<dbReference type="OrthoDB" id="9802264at2"/>
<gene>
    <name evidence="6" type="primary">cysA</name>
    <name evidence="6" type="ORF">Pla110_28440</name>
</gene>
<organism evidence="6 7">
    <name type="scientific">Polystyrenella longa</name>
    <dbReference type="NCBI Taxonomy" id="2528007"/>
    <lineage>
        <taxon>Bacteria</taxon>
        <taxon>Pseudomonadati</taxon>
        <taxon>Planctomycetota</taxon>
        <taxon>Planctomycetia</taxon>
        <taxon>Planctomycetales</taxon>
        <taxon>Planctomycetaceae</taxon>
        <taxon>Polystyrenella</taxon>
    </lineage>
</organism>